<protein>
    <submittedName>
        <fullName evidence="1">Uncharacterized protein</fullName>
    </submittedName>
</protein>
<comment type="caution">
    <text evidence="1">The sequence shown here is derived from an EMBL/GenBank/DDBJ whole genome shotgun (WGS) entry which is preliminary data.</text>
</comment>
<dbReference type="EMBL" id="MU277210">
    <property type="protein sequence ID" value="KAI0061930.1"/>
    <property type="molecule type" value="Genomic_DNA"/>
</dbReference>
<gene>
    <name evidence="1" type="ORF">BV25DRAFT_1826219</name>
</gene>
<reference evidence="1" key="2">
    <citation type="journal article" date="2022" name="New Phytol.">
        <title>Evolutionary transition to the ectomycorrhizal habit in the genomes of a hyperdiverse lineage of mushroom-forming fungi.</title>
        <authorList>
            <person name="Looney B."/>
            <person name="Miyauchi S."/>
            <person name="Morin E."/>
            <person name="Drula E."/>
            <person name="Courty P.E."/>
            <person name="Kohler A."/>
            <person name="Kuo A."/>
            <person name="LaButti K."/>
            <person name="Pangilinan J."/>
            <person name="Lipzen A."/>
            <person name="Riley R."/>
            <person name="Andreopoulos W."/>
            <person name="He G."/>
            <person name="Johnson J."/>
            <person name="Nolan M."/>
            <person name="Tritt A."/>
            <person name="Barry K.W."/>
            <person name="Grigoriev I.V."/>
            <person name="Nagy L.G."/>
            <person name="Hibbett D."/>
            <person name="Henrissat B."/>
            <person name="Matheny P.B."/>
            <person name="Labbe J."/>
            <person name="Martin F.M."/>
        </authorList>
    </citation>
    <scope>NUCLEOTIDE SEQUENCE</scope>
    <source>
        <strain evidence="1">HHB10654</strain>
    </source>
</reference>
<evidence type="ECO:0000313" key="1">
    <source>
        <dbReference type="EMBL" id="KAI0061930.1"/>
    </source>
</evidence>
<keyword evidence="2" id="KW-1185">Reference proteome</keyword>
<reference evidence="1" key="1">
    <citation type="submission" date="2021-03" db="EMBL/GenBank/DDBJ databases">
        <authorList>
            <consortium name="DOE Joint Genome Institute"/>
            <person name="Ahrendt S."/>
            <person name="Looney B.P."/>
            <person name="Miyauchi S."/>
            <person name="Morin E."/>
            <person name="Drula E."/>
            <person name="Courty P.E."/>
            <person name="Chicoki N."/>
            <person name="Fauchery L."/>
            <person name="Kohler A."/>
            <person name="Kuo A."/>
            <person name="Labutti K."/>
            <person name="Pangilinan J."/>
            <person name="Lipzen A."/>
            <person name="Riley R."/>
            <person name="Andreopoulos W."/>
            <person name="He G."/>
            <person name="Johnson J."/>
            <person name="Barry K.W."/>
            <person name="Grigoriev I.V."/>
            <person name="Nagy L."/>
            <person name="Hibbett D."/>
            <person name="Henrissat B."/>
            <person name="Matheny P.B."/>
            <person name="Labbe J."/>
            <person name="Martin F."/>
        </authorList>
    </citation>
    <scope>NUCLEOTIDE SEQUENCE</scope>
    <source>
        <strain evidence="1">HHB10654</strain>
    </source>
</reference>
<dbReference type="Proteomes" id="UP000814140">
    <property type="component" value="Unassembled WGS sequence"/>
</dbReference>
<name>A0ACB8T0G5_9AGAM</name>
<organism evidence="1 2">
    <name type="scientific">Artomyces pyxidatus</name>
    <dbReference type="NCBI Taxonomy" id="48021"/>
    <lineage>
        <taxon>Eukaryota</taxon>
        <taxon>Fungi</taxon>
        <taxon>Dikarya</taxon>
        <taxon>Basidiomycota</taxon>
        <taxon>Agaricomycotina</taxon>
        <taxon>Agaricomycetes</taxon>
        <taxon>Russulales</taxon>
        <taxon>Auriscalpiaceae</taxon>
        <taxon>Artomyces</taxon>
    </lineage>
</organism>
<proteinExistence type="predicted"/>
<accession>A0ACB8T0G5</accession>
<evidence type="ECO:0000313" key="2">
    <source>
        <dbReference type="Proteomes" id="UP000814140"/>
    </source>
</evidence>
<sequence>MSGPVVPFELHPGIIEWVYRSHWHQGLHRDYVARCAYATLSACSLVCKAWRPVAQCLLFRRIPRLLTAYQALRFIASLRSNQRLGTHVRSLQILELTRTDWPKRTPLVNIEHAISILELCPQVLDICLLFSAKFTSYDFFRIRSLDLHPTRLQFLIMTPQFYEIASLWPTVRFMTCGEDDDPLPSAPTQPAPFTLESLQVVTSLPQADLRRTMTVDRSYLGLRRNAPP</sequence>